<dbReference type="PROSITE" id="PS50280">
    <property type="entry name" value="SET"/>
    <property type="match status" value="1"/>
</dbReference>
<protein>
    <submittedName>
        <fullName evidence="6">SET domain-containing protein-lysine N-methyltransferase</fullName>
    </submittedName>
</protein>
<comment type="caution">
    <text evidence="6">The sequence shown here is derived from an EMBL/GenBank/DDBJ whole genome shotgun (WGS) entry which is preliminary data.</text>
</comment>
<feature type="domain" description="Post-SET" evidence="5">
    <location>
        <begin position="327"/>
        <end position="343"/>
    </location>
</feature>
<keyword evidence="3" id="KW-1133">Transmembrane helix</keyword>
<evidence type="ECO:0000256" key="2">
    <source>
        <dbReference type="ARBA" id="ARBA00022691"/>
    </source>
</evidence>
<dbReference type="GO" id="GO:0008168">
    <property type="term" value="F:methyltransferase activity"/>
    <property type="evidence" value="ECO:0007669"/>
    <property type="project" value="UniProtKB-KW"/>
</dbReference>
<feature type="transmembrane region" description="Helical" evidence="3">
    <location>
        <begin position="170"/>
        <end position="192"/>
    </location>
</feature>
<dbReference type="OrthoDB" id="9804945at2"/>
<evidence type="ECO:0000256" key="3">
    <source>
        <dbReference type="SAM" id="Phobius"/>
    </source>
</evidence>
<dbReference type="GO" id="GO:0032259">
    <property type="term" value="P:methylation"/>
    <property type="evidence" value="ECO:0007669"/>
    <property type="project" value="UniProtKB-KW"/>
</dbReference>
<feature type="transmembrane region" description="Helical" evidence="3">
    <location>
        <begin position="6"/>
        <end position="25"/>
    </location>
</feature>
<keyword evidence="2" id="KW-0949">S-adenosyl-L-methionine</keyword>
<dbReference type="InterPro" id="IPR053201">
    <property type="entry name" value="Flavunoidine_N-MTase"/>
</dbReference>
<dbReference type="SMART" id="SM00317">
    <property type="entry name" value="SET"/>
    <property type="match status" value="1"/>
</dbReference>
<reference evidence="6 7" key="1">
    <citation type="journal article" date="2019" name="Environ. Microbiol.">
        <title>Species interactions and distinct microbial communities in high Arctic permafrost affected cryosols are associated with the CH4 and CO2 gas fluxes.</title>
        <authorList>
            <person name="Altshuler I."/>
            <person name="Hamel J."/>
            <person name="Turney S."/>
            <person name="Magnuson E."/>
            <person name="Levesque R."/>
            <person name="Greer C."/>
            <person name="Whyte L.G."/>
        </authorList>
    </citation>
    <scope>NUCLEOTIDE SEQUENCE [LARGE SCALE GENOMIC DNA]</scope>
    <source>
        <strain evidence="6 7">S5.1</strain>
    </source>
</reference>
<keyword evidence="6" id="KW-0489">Methyltransferase</keyword>
<name>A0A502CJY7_9SPHN</name>
<evidence type="ECO:0000313" key="6">
    <source>
        <dbReference type="EMBL" id="TPG12419.1"/>
    </source>
</evidence>
<dbReference type="RefSeq" id="WP_140871302.1">
    <property type="nucleotide sequence ID" value="NZ_RCZK01000006.1"/>
</dbReference>
<feature type="transmembrane region" description="Helical" evidence="3">
    <location>
        <begin position="114"/>
        <end position="133"/>
    </location>
</feature>
<keyword evidence="3" id="KW-0472">Membrane</keyword>
<gene>
    <name evidence="6" type="ORF">EAH84_09705</name>
</gene>
<dbReference type="SUPFAM" id="SSF82199">
    <property type="entry name" value="SET domain"/>
    <property type="match status" value="1"/>
</dbReference>
<dbReference type="PROSITE" id="PS50868">
    <property type="entry name" value="POST_SET"/>
    <property type="match status" value="1"/>
</dbReference>
<feature type="transmembrane region" description="Helical" evidence="3">
    <location>
        <begin position="91"/>
        <end position="108"/>
    </location>
</feature>
<dbReference type="Gene3D" id="2.170.270.10">
    <property type="entry name" value="SET domain"/>
    <property type="match status" value="1"/>
</dbReference>
<keyword evidence="7" id="KW-1185">Reference proteome</keyword>
<evidence type="ECO:0000256" key="1">
    <source>
        <dbReference type="ARBA" id="ARBA00022679"/>
    </source>
</evidence>
<dbReference type="AlphaFoldDB" id="A0A502CJY7"/>
<keyword evidence="1 6" id="KW-0808">Transferase</keyword>
<dbReference type="InterPro" id="IPR001214">
    <property type="entry name" value="SET_dom"/>
</dbReference>
<dbReference type="EMBL" id="RCZK01000006">
    <property type="protein sequence ID" value="TPG12419.1"/>
    <property type="molecule type" value="Genomic_DNA"/>
</dbReference>
<dbReference type="Pfam" id="PF00856">
    <property type="entry name" value="SET"/>
    <property type="match status" value="1"/>
</dbReference>
<feature type="domain" description="SET" evidence="4">
    <location>
        <begin position="215"/>
        <end position="319"/>
    </location>
</feature>
<organism evidence="6 7">
    <name type="scientific">Sphingomonas oligophenolica</name>
    <dbReference type="NCBI Taxonomy" id="301154"/>
    <lineage>
        <taxon>Bacteria</taxon>
        <taxon>Pseudomonadati</taxon>
        <taxon>Pseudomonadota</taxon>
        <taxon>Alphaproteobacteria</taxon>
        <taxon>Sphingomonadales</taxon>
        <taxon>Sphingomonadaceae</taxon>
        <taxon>Sphingomonas</taxon>
    </lineage>
</organism>
<keyword evidence="3" id="KW-0812">Transmembrane</keyword>
<evidence type="ECO:0000313" key="7">
    <source>
        <dbReference type="Proteomes" id="UP000318413"/>
    </source>
</evidence>
<dbReference type="InterPro" id="IPR046341">
    <property type="entry name" value="SET_dom_sf"/>
</dbReference>
<evidence type="ECO:0000259" key="5">
    <source>
        <dbReference type="PROSITE" id="PS50868"/>
    </source>
</evidence>
<dbReference type="InterPro" id="IPR003616">
    <property type="entry name" value="Post-SET_dom"/>
</dbReference>
<sequence>MTIEPWFIVAMVFSLAGYGVYLAGLRRHLVEPSRASWLIWSVATGVEAATYLAVNPGQSQGLIFALSAIACLIVTLSMWRRSRWNRPSPTESVCMGASLAAIILWLPLKETFWAHMLVVAAVPLGFWPTWASVFEDRARERSPAWGLWTLGDCATLLLATRTHGFGVGEYAYIFVELLCHASVWFMVGLATINPMRSFGQRRGGLRVLDTYYAANPFAVRETHLGKAVFAADGFAAHETIVRFSGPRIAAARVPGGIAGPDDRFVQIGRDEYLGPSGRIDDLINHSCSPNAGLRFTDRGVVLVALRAIAAGEEVAWDYSTTLAGSTWAMACACGSSECRGTIGNFAALPADRRRWYIDRGVVAPYVLDTHDHDARERAA</sequence>
<proteinExistence type="predicted"/>
<dbReference type="PANTHER" id="PTHR12350">
    <property type="entry name" value="HISTONE-LYSINE N-METHYLTRANSFERASE-RELATED"/>
    <property type="match status" value="1"/>
</dbReference>
<feature type="transmembrane region" description="Helical" evidence="3">
    <location>
        <begin position="60"/>
        <end position="79"/>
    </location>
</feature>
<dbReference type="PANTHER" id="PTHR12350:SF19">
    <property type="entry name" value="SET DOMAIN-CONTAINING PROTEIN"/>
    <property type="match status" value="1"/>
</dbReference>
<evidence type="ECO:0000259" key="4">
    <source>
        <dbReference type="PROSITE" id="PS50280"/>
    </source>
</evidence>
<feature type="transmembrane region" description="Helical" evidence="3">
    <location>
        <begin position="37"/>
        <end position="54"/>
    </location>
</feature>
<accession>A0A502CJY7</accession>
<dbReference type="Proteomes" id="UP000318413">
    <property type="component" value="Unassembled WGS sequence"/>
</dbReference>